<dbReference type="SMART" id="SM00698">
    <property type="entry name" value="MORN"/>
    <property type="match status" value="2"/>
</dbReference>
<keyword evidence="1" id="KW-0677">Repeat</keyword>
<dbReference type="EMBL" id="ADFV01115425">
    <property type="status" value="NOT_ANNOTATED_CDS"/>
    <property type="molecule type" value="Genomic_DNA"/>
</dbReference>
<organism evidence="3 4">
    <name type="scientific">Nomascus leucogenys</name>
    <name type="common">Northern white-cheeked gibbon</name>
    <name type="synonym">Hylobates leucogenys</name>
    <dbReference type="NCBI Taxonomy" id="61853"/>
    <lineage>
        <taxon>Eukaryota</taxon>
        <taxon>Metazoa</taxon>
        <taxon>Chordata</taxon>
        <taxon>Craniata</taxon>
        <taxon>Vertebrata</taxon>
        <taxon>Euteleostomi</taxon>
        <taxon>Mammalia</taxon>
        <taxon>Eutheria</taxon>
        <taxon>Euarchontoglires</taxon>
        <taxon>Primates</taxon>
        <taxon>Haplorrhini</taxon>
        <taxon>Catarrhini</taxon>
        <taxon>Hylobatidae</taxon>
        <taxon>Nomascus</taxon>
    </lineage>
</organism>
<dbReference type="Pfam" id="PF02493">
    <property type="entry name" value="MORN"/>
    <property type="match status" value="2"/>
</dbReference>
<dbReference type="EMBL" id="ADFV01115424">
    <property type="status" value="NOT_ANNOTATED_CDS"/>
    <property type="molecule type" value="Genomic_DNA"/>
</dbReference>
<dbReference type="EMBL" id="ADFV01115427">
    <property type="status" value="NOT_ANNOTATED_CDS"/>
    <property type="molecule type" value="Genomic_DNA"/>
</dbReference>
<dbReference type="AlphaFoldDB" id="A0A2I3H4S8"/>
<feature type="region of interest" description="Disordered" evidence="2">
    <location>
        <begin position="1"/>
        <end position="45"/>
    </location>
</feature>
<dbReference type="EMBL" id="ADFV01115420">
    <property type="status" value="NOT_ANNOTATED_CDS"/>
    <property type="molecule type" value="Genomic_DNA"/>
</dbReference>
<dbReference type="Proteomes" id="UP000001073">
    <property type="component" value="Chromosome 22a"/>
</dbReference>
<dbReference type="EMBL" id="ADFV01115423">
    <property type="status" value="NOT_ANNOTATED_CDS"/>
    <property type="molecule type" value="Genomic_DNA"/>
</dbReference>
<evidence type="ECO:0000256" key="2">
    <source>
        <dbReference type="SAM" id="MobiDB-lite"/>
    </source>
</evidence>
<reference evidence="3" key="2">
    <citation type="submission" date="2025-08" db="UniProtKB">
        <authorList>
            <consortium name="Ensembl"/>
        </authorList>
    </citation>
    <scope>IDENTIFICATION</scope>
</reference>
<dbReference type="PANTHER" id="PTHR15897:SF2">
    <property type="entry name" value="ANKYRIN REPEAT AND MYND DOMAIN-CONTAINING PROTEIN 1"/>
    <property type="match status" value="1"/>
</dbReference>
<dbReference type="SUPFAM" id="SSF48403">
    <property type="entry name" value="Ankyrin repeat"/>
    <property type="match status" value="1"/>
</dbReference>
<dbReference type="SUPFAM" id="SSF82185">
    <property type="entry name" value="Histone H3 K4-specific methyltransferase SET7/9 N-terminal domain"/>
    <property type="match status" value="1"/>
</dbReference>
<dbReference type="EMBL" id="ADFV01115422">
    <property type="status" value="NOT_ANNOTATED_CDS"/>
    <property type="molecule type" value="Genomic_DNA"/>
</dbReference>
<dbReference type="GeneTree" id="ENSGT00460000041630"/>
<dbReference type="EMBL" id="ADFV01115429">
    <property type="status" value="NOT_ANNOTATED_CDS"/>
    <property type="molecule type" value="Genomic_DNA"/>
</dbReference>
<protein>
    <submittedName>
        <fullName evidence="3">Ankyrin repeat and MYND domain containing 1</fullName>
    </submittedName>
</protein>
<reference evidence="3" key="3">
    <citation type="submission" date="2025-09" db="UniProtKB">
        <authorList>
            <consortium name="Ensembl"/>
        </authorList>
    </citation>
    <scope>IDENTIFICATION</scope>
</reference>
<dbReference type="InterPro" id="IPR036770">
    <property type="entry name" value="Ankyrin_rpt-contain_sf"/>
</dbReference>
<dbReference type="InterPro" id="IPR053064">
    <property type="entry name" value="Ankyrin-MYND_domain-protein"/>
</dbReference>
<dbReference type="EMBL" id="ADFV01115421">
    <property type="status" value="NOT_ANNOTATED_CDS"/>
    <property type="molecule type" value="Genomic_DNA"/>
</dbReference>
<gene>
    <name evidence="3" type="primary">ANKMY1</name>
</gene>
<evidence type="ECO:0000313" key="4">
    <source>
        <dbReference type="Proteomes" id="UP000001073"/>
    </source>
</evidence>
<name>A0A2I3H4S8_NOMLE</name>
<proteinExistence type="predicted"/>
<reference evidence="3 4" key="1">
    <citation type="submission" date="2012-10" db="EMBL/GenBank/DDBJ databases">
        <authorList>
            <consortium name="Gibbon Genome Sequencing Consortium"/>
        </authorList>
    </citation>
    <scope>NUCLEOTIDE SEQUENCE [LARGE SCALE GENOMIC DNA]</scope>
</reference>
<dbReference type="SMART" id="SM00248">
    <property type="entry name" value="ANK"/>
    <property type="match status" value="3"/>
</dbReference>
<dbReference type="PANTHER" id="PTHR15897">
    <property type="entry name" value="ANKYRIN REPEAT AND MYND DOMAIN PROTEIN 1"/>
    <property type="match status" value="1"/>
</dbReference>
<evidence type="ECO:0000313" key="3">
    <source>
        <dbReference type="Ensembl" id="ENSNLEP00000038510.1"/>
    </source>
</evidence>
<dbReference type="EMBL" id="ADFV01115426">
    <property type="status" value="NOT_ANNOTATED_CDS"/>
    <property type="molecule type" value="Genomic_DNA"/>
</dbReference>
<dbReference type="InterPro" id="IPR003409">
    <property type="entry name" value="MORN"/>
</dbReference>
<dbReference type="Pfam" id="PF00023">
    <property type="entry name" value="Ank"/>
    <property type="match status" value="1"/>
</dbReference>
<keyword evidence="4" id="KW-1185">Reference proteome</keyword>
<dbReference type="InterPro" id="IPR002110">
    <property type="entry name" value="Ankyrin_rpt"/>
</dbReference>
<evidence type="ECO:0000256" key="1">
    <source>
        <dbReference type="ARBA" id="ARBA00022737"/>
    </source>
</evidence>
<dbReference type="Ensembl" id="ENSNLET00000040689.1">
    <property type="protein sequence ID" value="ENSNLEP00000038510.1"/>
    <property type="gene ID" value="ENSNLEG00000013573.3"/>
</dbReference>
<dbReference type="EMBL" id="ADFV01115428">
    <property type="status" value="NOT_ANNOTATED_CDS"/>
    <property type="molecule type" value="Genomic_DNA"/>
</dbReference>
<accession>A0A2I3H4S8</accession>
<dbReference type="Gene3D" id="1.25.40.20">
    <property type="entry name" value="Ankyrin repeat-containing domain"/>
    <property type="match status" value="1"/>
</dbReference>
<sequence>MEGDQTSFSLEDEVSGAGSPQRPLEGKGGETPAAEEPGSLKNYAVFATRDVSAAPEKEEEESEGPLRAQDLREAYIQLVQGVQEWQDGCMYQGEFGLNMKLGYGEFSWPTGESYHGQFYRDHCHGLGTYMWPDGSSFTGTFYLSHREGYGTMYMKTRLFQTHCHNDIVNLLLDCGADVNKCSDEGLTALSMCFLLYYPAQSFKPNVAERTVPEPQEPPKFPVVPILSSSFMDTNLESLYCELSQATLERSAQSHSLLKMASPSLVTSSFDKGTMRRMALSIIELLLEHGARTDICFPPQMGTLTPLHIAAALPGEEGVQIVELLLHAITDVDAKASDEDDTYKPGKLDLLPSSLKLSNEPGPPQAYYGTDTALPEEGGRTALHVACEREDDNKVRVARAWRGHRAAQRWGHPPGLSVYVQVVKELLTRGADPNLPLTKGLGSVLCVACDLTYEHQRSMDSKLALIDQLISHGADILKPVMLRQGEKEAVGTAVDYGYFRFFQDRKIAHCPFHTLMPAERETFLARKRLLEYMGLQLRQAVFAKESQWDPTWLYLCKRAELIPSHRMKKKGPSLPRGLDVKEQGQIPFFKFCYQCGRSIGVRLLPCPRCYGILTCSKYCKTKKDCGDLAAI</sequence>